<dbReference type="SUPFAM" id="SSF49899">
    <property type="entry name" value="Concanavalin A-like lectins/glucanases"/>
    <property type="match status" value="1"/>
</dbReference>
<evidence type="ECO:0000256" key="2">
    <source>
        <dbReference type="SAM" id="Phobius"/>
    </source>
</evidence>
<dbReference type="EMBL" id="AAHK01003718">
    <property type="protein sequence ID" value="EAN81325.1"/>
    <property type="molecule type" value="Genomic_DNA"/>
</dbReference>
<keyword evidence="2" id="KW-0472">Membrane</keyword>
<name>Q4CM23_TRYCC</name>
<dbReference type="PRINTS" id="PR01803">
    <property type="entry name" value="TCSIALIDASE"/>
</dbReference>
<dbReference type="RefSeq" id="XP_802771.1">
    <property type="nucleotide sequence ID" value="XM_797678.1"/>
</dbReference>
<dbReference type="Proteomes" id="UP000002296">
    <property type="component" value="Unassembled WGS sequence"/>
</dbReference>
<comment type="caution">
    <text evidence="4">The sequence shown here is derived from an EMBL/GenBank/DDBJ whole genome shotgun (WGS) entry which is preliminary data.</text>
</comment>
<feature type="compositionally biased region" description="Polar residues" evidence="1">
    <location>
        <begin position="158"/>
        <end position="283"/>
    </location>
</feature>
<dbReference type="Pfam" id="PF22925">
    <property type="entry name" value="TS_C"/>
    <property type="match status" value="1"/>
</dbReference>
<evidence type="ECO:0000256" key="1">
    <source>
        <dbReference type="SAM" id="MobiDB-lite"/>
    </source>
</evidence>
<keyword evidence="5" id="KW-1185">Reference proteome</keyword>
<evidence type="ECO:0000259" key="3">
    <source>
        <dbReference type="Pfam" id="PF22925"/>
    </source>
</evidence>
<feature type="compositionally biased region" description="Low complexity" evidence="1">
    <location>
        <begin position="139"/>
        <end position="154"/>
    </location>
</feature>
<dbReference type="SMR" id="Q4CM23"/>
<gene>
    <name evidence="4" type="ORF">Tc00.1047053508343.10</name>
</gene>
<evidence type="ECO:0000313" key="5">
    <source>
        <dbReference type="Proteomes" id="UP000002296"/>
    </source>
</evidence>
<dbReference type="PANTHER" id="PTHR10068:SF14">
    <property type="entry name" value="CELL WALL ADHESIN EAP1"/>
    <property type="match status" value="1"/>
</dbReference>
<feature type="transmembrane region" description="Helical" evidence="2">
    <location>
        <begin position="317"/>
        <end position="340"/>
    </location>
</feature>
<dbReference type="GeneID" id="3532201"/>
<dbReference type="KEGG" id="tcr:508343.10"/>
<dbReference type="AlphaFoldDB" id="Q4CM23"/>
<dbReference type="Gene3D" id="2.60.120.200">
    <property type="match status" value="1"/>
</dbReference>
<feature type="non-terminal residue" evidence="4">
    <location>
        <position position="1"/>
    </location>
</feature>
<feature type="domain" description="Trans-sialidase C-terminal" evidence="3">
    <location>
        <begin position="3"/>
        <end position="119"/>
    </location>
</feature>
<dbReference type="InterPro" id="IPR013320">
    <property type="entry name" value="ConA-like_dom_sf"/>
</dbReference>
<feature type="region of interest" description="Disordered" evidence="1">
    <location>
        <begin position="137"/>
        <end position="298"/>
    </location>
</feature>
<evidence type="ECO:0000313" key="4">
    <source>
        <dbReference type="EMBL" id="EAN81325.1"/>
    </source>
</evidence>
<dbReference type="PaxDb" id="353153-Q4CM23"/>
<keyword evidence="2" id="KW-1133">Transmembrane helix</keyword>
<dbReference type="PANTHER" id="PTHR10068">
    <property type="entry name" value="BONE MARROW PROTEOGLYCAN"/>
    <property type="match status" value="1"/>
</dbReference>
<organism evidence="4 5">
    <name type="scientific">Trypanosoma cruzi (strain CL Brener)</name>
    <dbReference type="NCBI Taxonomy" id="353153"/>
    <lineage>
        <taxon>Eukaryota</taxon>
        <taxon>Discoba</taxon>
        <taxon>Euglenozoa</taxon>
        <taxon>Kinetoplastea</taxon>
        <taxon>Metakinetoplastina</taxon>
        <taxon>Trypanosomatida</taxon>
        <taxon>Trypanosomatidae</taxon>
        <taxon>Trypanosoma</taxon>
        <taxon>Schizotrypanum</taxon>
    </lineage>
</organism>
<reference evidence="4 5" key="1">
    <citation type="journal article" date="2005" name="Science">
        <title>The genome sequence of Trypanosoma cruzi, etiologic agent of Chagas disease.</title>
        <authorList>
            <person name="El-Sayed N.M."/>
            <person name="Myler P.J."/>
            <person name="Bartholomeu D.C."/>
            <person name="Nilsson D."/>
            <person name="Aggarwal G."/>
            <person name="Tran A.N."/>
            <person name="Ghedin E."/>
            <person name="Worthey E.A."/>
            <person name="Delcher A.L."/>
            <person name="Blandin G."/>
            <person name="Westenberger S.J."/>
            <person name="Caler E."/>
            <person name="Cerqueira G.C."/>
            <person name="Branche C."/>
            <person name="Haas B."/>
            <person name="Anupama A."/>
            <person name="Arner E."/>
            <person name="Aslund L."/>
            <person name="Attipoe P."/>
            <person name="Bontempi E."/>
            <person name="Bringaud F."/>
            <person name="Burton P."/>
            <person name="Cadag E."/>
            <person name="Campbell D.A."/>
            <person name="Carrington M."/>
            <person name="Crabtree J."/>
            <person name="Darban H."/>
            <person name="da Silveira J.F."/>
            <person name="de Jong P."/>
            <person name="Edwards K."/>
            <person name="Englund P.T."/>
            <person name="Fazelina G."/>
            <person name="Feldblyum T."/>
            <person name="Ferella M."/>
            <person name="Frasch A.C."/>
            <person name="Gull K."/>
            <person name="Horn D."/>
            <person name="Hou L."/>
            <person name="Huang Y."/>
            <person name="Kindlund E."/>
            <person name="Klingbeil M."/>
            <person name="Kluge S."/>
            <person name="Koo H."/>
            <person name="Lacerda D."/>
            <person name="Levin M.J."/>
            <person name="Lorenzi H."/>
            <person name="Louie T."/>
            <person name="Machado C.R."/>
            <person name="McCulloch R."/>
            <person name="McKenna A."/>
            <person name="Mizuno Y."/>
            <person name="Mottram J.C."/>
            <person name="Nelson S."/>
            <person name="Ochaya S."/>
            <person name="Osoegawa K."/>
            <person name="Pai G."/>
            <person name="Parsons M."/>
            <person name="Pentony M."/>
            <person name="Pettersson U."/>
            <person name="Pop M."/>
            <person name="Ramirez J.L."/>
            <person name="Rinta J."/>
            <person name="Robertson L."/>
            <person name="Salzberg S.L."/>
            <person name="Sanchez D.O."/>
            <person name="Seyler A."/>
            <person name="Sharma R."/>
            <person name="Shetty J."/>
            <person name="Simpson A.J."/>
            <person name="Sisk E."/>
            <person name="Tammi M.T."/>
            <person name="Tarleton R."/>
            <person name="Teixeira S."/>
            <person name="Van Aken S."/>
            <person name="Vogt C."/>
            <person name="Ward P.N."/>
            <person name="Wickstead B."/>
            <person name="Wortman J."/>
            <person name="White O."/>
            <person name="Fraser C.M."/>
            <person name="Stuart K.D."/>
            <person name="Andersson B."/>
        </authorList>
    </citation>
    <scope>NUCLEOTIDE SEQUENCE [LARGE SCALE GENOMIC DNA]</scope>
    <source>
        <strain evidence="4 5">CL Brener</strain>
    </source>
</reference>
<keyword evidence="2" id="KW-0812">Transmembrane</keyword>
<dbReference type="InterPro" id="IPR055239">
    <property type="entry name" value="TS_C"/>
</dbReference>
<dbReference type="InterPro" id="IPR008377">
    <property type="entry name" value="Sialidase_trypan"/>
</dbReference>
<dbReference type="GO" id="GO:0004308">
    <property type="term" value="F:exo-alpha-sialidase activity"/>
    <property type="evidence" value="ECO:0007669"/>
    <property type="project" value="InterPro"/>
</dbReference>
<sequence>VASPLLGASLDSSGGKKLLGLSYDEKHQWQPIYGSTPVTPTGSWEMGKRYHVVLTMANKIGSVYIDGEPLEGSGQTVVPDERTPDISHFYVGGYGRSDMPTISHVTVNNVLLYNRQLNAEEIRTLFLSQDLIGTEAHMGSSSGSSAHSTPSTPADNGAHSTPSTPGDNGAHSTPSTPADSSAHSTPSTPADSSAHSTPSTPADNGAHSTPSTPGDNGAHSTPSTPADNGAHSTPSTPGDNGAHSTPSTPADSSAHSTPSTPADSSAHSTPSTPADSSAHSTPSIPADSSAHSTPSAPADNGANGTVLILHDGAAFSAFSGGGLLLCAGALLLHVFVMAVFF</sequence>
<proteinExistence type="predicted"/>
<accession>Q4CM23</accession>
<protein>
    <submittedName>
        <fullName evidence="4">Trans-sialidase, putative</fullName>
    </submittedName>
</protein>
<dbReference type="InParanoid" id="Q4CM23"/>